<dbReference type="InterPro" id="IPR005467">
    <property type="entry name" value="His_kinase_dom"/>
</dbReference>
<dbReference type="PROSITE" id="PS50110">
    <property type="entry name" value="RESPONSE_REGULATORY"/>
    <property type="match status" value="1"/>
</dbReference>
<dbReference type="Pfam" id="PF00072">
    <property type="entry name" value="Response_reg"/>
    <property type="match status" value="1"/>
</dbReference>
<dbReference type="InterPro" id="IPR058846">
    <property type="entry name" value="PAS-like"/>
</dbReference>
<dbReference type="PRINTS" id="PR00344">
    <property type="entry name" value="BCTRLSENSOR"/>
</dbReference>
<dbReference type="Proteomes" id="UP001140453">
    <property type="component" value="Unassembled WGS sequence"/>
</dbReference>
<dbReference type="SMART" id="SM00387">
    <property type="entry name" value="HATPase_c"/>
    <property type="match status" value="1"/>
</dbReference>
<dbReference type="PANTHER" id="PTHR43719:SF30">
    <property type="entry name" value="TWO-COMPONENT SYSTEM RESPONSE REGULATOR"/>
    <property type="match status" value="1"/>
</dbReference>
<dbReference type="Gene3D" id="3.40.50.2300">
    <property type="match status" value="1"/>
</dbReference>
<dbReference type="InterPro" id="IPR001789">
    <property type="entry name" value="Sig_transdc_resp-reg_receiver"/>
</dbReference>
<feature type="compositionally biased region" description="Polar residues" evidence="3">
    <location>
        <begin position="187"/>
        <end position="199"/>
    </location>
</feature>
<evidence type="ECO:0000256" key="2">
    <source>
        <dbReference type="PROSITE-ProRule" id="PRU00169"/>
    </source>
</evidence>
<dbReference type="InterPro" id="IPR003661">
    <property type="entry name" value="HisK_dim/P_dom"/>
</dbReference>
<dbReference type="PROSITE" id="PS50112">
    <property type="entry name" value="PAS"/>
    <property type="match status" value="1"/>
</dbReference>
<feature type="domain" description="Response regulatory" evidence="5">
    <location>
        <begin position="1113"/>
        <end position="1255"/>
    </location>
</feature>
<sequence>MNEAPGDVFGCLDIKEVLDADSRPTFVIDLDPDDPSPLIISAIDPVFCNAALRSHERLLDAVLGHTINAGISNDPADESQEVHREDSYPSFESTVTHKDFKAWATGVTTHDDSKDVYPLSFHYQDLLWTGSTVRKRWRLINGNRQWKAEKQPPLDLSSGAPLEVATGGALASFASKKTKSHKEHFRNNGTHADSDNCSMAGQPVVEDEDHSAPMFYPRQATNHSGSIRTGLSKSSKNISINLESLPERSTLDWTAAEPQGRLSAHLEHVRSVDWSATSLGPMDQWSPEFRQIANLVMTYPHPAALFWGCKLTVIYNEAYATEVAGNKHPTLMGTDFADFFAEIWEYCGPLFEQCGRTGISVRKDNDYLAIYRHGMLEETYYSWQYVPLYSSSSQELLGFYNAPFQTTSMVLNQRRMRTVNAIGDYTSSAKTVKQFWKLILQSLDANPRDIPFALLYSVGYDDDGEYSSSASDTSISLKTCHFEGSIGVPEGHIATPRQLDLRRSLEGFVPSFREAMRTREPTLLRVRDGTLPEALLEGIEWRGFGDPCKEAIIFPVRPTNADNVLAFLVLGVNPRRPYDDEYRAFATMVNRQLSTSLASTILFEEDTRRITDAFETAHLEKEKLSQQLALQASRLRRMTELSPLGMFLISPEGILREANERFFEMTGLPRDSQYELSWMDFIMPDSIKTMEDGWQRLANEHQPWSGEIQLKIRGARPIDPHGQTIEYWVAFIAQPEMTSDGSFRSVMGSITDVSNAKWAQNFQEHKLREAEETRRQQNEFIDITSHEMRNPLSAILQCADDISTSLVKCRKKGISPTQEIIDSCLESAQTISLCVQHQKSIVDDILTISKLDSNLLLITPIPSQPEQILSRALKMFDPELQAKQIQAKFEVHPSYKEHNIEWVNLDPSRVLQILINLLTNAIKFTAPAKTRCLSVAVGASLEPPVLSHIPGFQFAPLASMKAGASAVEGWGDEELIYIRFKVQDTGCGLTTEEKQILFQRFQQASPRTHAQYGGSGLGLFISKRLSELHGGQIGVASEAGNGSIFAFYVQARRCGPPSDEFVDSLPIERHLGGADSLQQQLAPQRQDIASVGGQGASLVAAKAKEKFDPRNITILVVEDNLINQRVLANQLKKVGCKVNLANDGLEALAFLKTTHFYNNSRSTGTGAFANDIDKGEHLDIVLMDLEMPRMDGLTCVREIRKMEALGEIVGHVPVIAVTANVRDQQMATARQSGMDDVLSKPFRILDLLKKVETMLLADTIFAVHMD</sequence>
<protein>
    <submittedName>
        <fullName evidence="7">Uncharacterized protein</fullName>
    </submittedName>
</protein>
<dbReference type="Gene3D" id="3.30.565.10">
    <property type="entry name" value="Histidine kinase-like ATPase, C-terminal domain"/>
    <property type="match status" value="1"/>
</dbReference>
<dbReference type="SMART" id="SM00388">
    <property type="entry name" value="HisKA"/>
    <property type="match status" value="1"/>
</dbReference>
<dbReference type="CDD" id="cd17546">
    <property type="entry name" value="REC_hyHK_CKI1_RcsC-like"/>
    <property type="match status" value="1"/>
</dbReference>
<keyword evidence="8" id="KW-1185">Reference proteome</keyword>
<dbReference type="SMART" id="SM00448">
    <property type="entry name" value="REC"/>
    <property type="match status" value="1"/>
</dbReference>
<dbReference type="EMBL" id="JAPEVB010000003">
    <property type="protein sequence ID" value="KAJ4390795.1"/>
    <property type="molecule type" value="Genomic_DNA"/>
</dbReference>
<comment type="caution">
    <text evidence="7">The sequence shown here is derived from an EMBL/GenBank/DDBJ whole genome shotgun (WGS) entry which is preliminary data.</text>
</comment>
<dbReference type="InterPro" id="IPR004358">
    <property type="entry name" value="Sig_transdc_His_kin-like_C"/>
</dbReference>
<dbReference type="InterPro" id="IPR000014">
    <property type="entry name" value="PAS"/>
</dbReference>
<dbReference type="InterPro" id="IPR035965">
    <property type="entry name" value="PAS-like_dom_sf"/>
</dbReference>
<dbReference type="InterPro" id="IPR050956">
    <property type="entry name" value="2C_system_His_kinase"/>
</dbReference>
<reference evidence="7" key="1">
    <citation type="submission" date="2022-10" db="EMBL/GenBank/DDBJ databases">
        <title>Tapping the CABI collections for fungal endophytes: first genome assemblies for Collariella, Neodidymelliopsis, Ascochyta clinopodiicola, Didymella pomorum, Didymosphaeria variabile, Neocosmospora piperis and Neocucurbitaria cava.</title>
        <authorList>
            <person name="Hill R."/>
        </authorList>
    </citation>
    <scope>NUCLEOTIDE SEQUENCE</scope>
    <source>
        <strain evidence="7">IMI 355082</strain>
    </source>
</reference>
<dbReference type="InterPro" id="IPR036890">
    <property type="entry name" value="HATPase_C_sf"/>
</dbReference>
<dbReference type="PROSITE" id="PS50109">
    <property type="entry name" value="HIS_KIN"/>
    <property type="match status" value="1"/>
</dbReference>
<dbReference type="SUPFAM" id="SSF55874">
    <property type="entry name" value="ATPase domain of HSP90 chaperone/DNA topoisomerase II/histidine kinase"/>
    <property type="match status" value="1"/>
</dbReference>
<evidence type="ECO:0000313" key="8">
    <source>
        <dbReference type="Proteomes" id="UP001140453"/>
    </source>
</evidence>
<dbReference type="Gene3D" id="1.10.287.130">
    <property type="match status" value="1"/>
</dbReference>
<dbReference type="OrthoDB" id="303614at2759"/>
<dbReference type="SUPFAM" id="SSF47384">
    <property type="entry name" value="Homodimeric domain of signal transducing histidine kinase"/>
    <property type="match status" value="1"/>
</dbReference>
<evidence type="ECO:0000259" key="4">
    <source>
        <dbReference type="PROSITE" id="PS50109"/>
    </source>
</evidence>
<dbReference type="Pfam" id="PF26131">
    <property type="entry name" value="PAS-like"/>
    <property type="match status" value="1"/>
</dbReference>
<dbReference type="GO" id="GO:0000155">
    <property type="term" value="F:phosphorelay sensor kinase activity"/>
    <property type="evidence" value="ECO:0007669"/>
    <property type="project" value="InterPro"/>
</dbReference>
<accession>A0A9W8YSJ8</accession>
<dbReference type="Pfam" id="PF13188">
    <property type="entry name" value="PAS_8"/>
    <property type="match status" value="1"/>
</dbReference>
<dbReference type="Gene3D" id="3.30.450.20">
    <property type="entry name" value="PAS domain"/>
    <property type="match status" value="2"/>
</dbReference>
<keyword evidence="1 2" id="KW-0597">Phosphoprotein</keyword>
<dbReference type="InterPro" id="IPR003594">
    <property type="entry name" value="HATPase_dom"/>
</dbReference>
<dbReference type="CDD" id="cd00130">
    <property type="entry name" value="PAS"/>
    <property type="match status" value="1"/>
</dbReference>
<dbReference type="Pfam" id="PF02518">
    <property type="entry name" value="HATPase_c"/>
    <property type="match status" value="1"/>
</dbReference>
<evidence type="ECO:0000256" key="3">
    <source>
        <dbReference type="SAM" id="MobiDB-lite"/>
    </source>
</evidence>
<evidence type="ECO:0000259" key="5">
    <source>
        <dbReference type="PROSITE" id="PS50110"/>
    </source>
</evidence>
<evidence type="ECO:0000313" key="7">
    <source>
        <dbReference type="EMBL" id="KAJ4390795.1"/>
    </source>
</evidence>
<dbReference type="SUPFAM" id="SSF52172">
    <property type="entry name" value="CheY-like"/>
    <property type="match status" value="1"/>
</dbReference>
<feature type="region of interest" description="Disordered" evidence="3">
    <location>
        <begin position="177"/>
        <end position="202"/>
    </location>
</feature>
<dbReference type="NCBIfam" id="TIGR00229">
    <property type="entry name" value="sensory_box"/>
    <property type="match status" value="1"/>
</dbReference>
<evidence type="ECO:0000259" key="6">
    <source>
        <dbReference type="PROSITE" id="PS50112"/>
    </source>
</evidence>
<feature type="domain" description="PAS" evidence="6">
    <location>
        <begin position="631"/>
        <end position="701"/>
    </location>
</feature>
<dbReference type="InterPro" id="IPR036097">
    <property type="entry name" value="HisK_dim/P_sf"/>
</dbReference>
<name>A0A9W8YSJ8_9PEZI</name>
<dbReference type="SUPFAM" id="SSF55785">
    <property type="entry name" value="PYP-like sensor domain (PAS domain)"/>
    <property type="match status" value="1"/>
</dbReference>
<proteinExistence type="predicted"/>
<feature type="modified residue" description="4-aspartylphosphate" evidence="2">
    <location>
        <position position="1184"/>
    </location>
</feature>
<gene>
    <name evidence="7" type="ORF">N0V93_004393</name>
</gene>
<organism evidence="7 8">
    <name type="scientific">Gnomoniopsis smithogilvyi</name>
    <dbReference type="NCBI Taxonomy" id="1191159"/>
    <lineage>
        <taxon>Eukaryota</taxon>
        <taxon>Fungi</taxon>
        <taxon>Dikarya</taxon>
        <taxon>Ascomycota</taxon>
        <taxon>Pezizomycotina</taxon>
        <taxon>Sordariomycetes</taxon>
        <taxon>Sordariomycetidae</taxon>
        <taxon>Diaporthales</taxon>
        <taxon>Gnomoniaceae</taxon>
        <taxon>Gnomoniopsis</taxon>
    </lineage>
</organism>
<feature type="domain" description="Histidine kinase" evidence="4">
    <location>
        <begin position="783"/>
        <end position="1053"/>
    </location>
</feature>
<dbReference type="CDD" id="cd00082">
    <property type="entry name" value="HisKA"/>
    <property type="match status" value="1"/>
</dbReference>
<dbReference type="InterPro" id="IPR011006">
    <property type="entry name" value="CheY-like_superfamily"/>
</dbReference>
<dbReference type="AlphaFoldDB" id="A0A9W8YSJ8"/>
<dbReference type="PANTHER" id="PTHR43719">
    <property type="entry name" value="TWO-COMPONENT HISTIDINE KINASE"/>
    <property type="match status" value="1"/>
</dbReference>
<dbReference type="SMART" id="SM00091">
    <property type="entry name" value="PAS"/>
    <property type="match status" value="1"/>
</dbReference>
<evidence type="ECO:0000256" key="1">
    <source>
        <dbReference type="ARBA" id="ARBA00022553"/>
    </source>
</evidence>